<evidence type="ECO:0000313" key="2">
    <source>
        <dbReference type="Proteomes" id="UP000011663"/>
    </source>
</evidence>
<dbReference type="RefSeq" id="WP_008721702.1">
    <property type="nucleotide sequence ID" value="NZ_JH994110.1"/>
</dbReference>
<comment type="caution">
    <text evidence="1">The sequence shown here is derived from an EMBL/GenBank/DDBJ whole genome shotgun (WGS) entry which is preliminary data.</text>
</comment>
<dbReference type="AlphaFoldDB" id="A0A2U4FL98"/>
<gene>
    <name evidence="1" type="ORF">A966_01711</name>
</gene>
<dbReference type="SUPFAM" id="SSF48452">
    <property type="entry name" value="TPR-like"/>
    <property type="match status" value="1"/>
</dbReference>
<dbReference type="EMBL" id="ALNZ01000007">
    <property type="protein sequence ID" value="EKV58221.1"/>
    <property type="molecule type" value="Genomic_DNA"/>
</dbReference>
<dbReference type="InterPro" id="IPR019734">
    <property type="entry name" value="TPR_rpt"/>
</dbReference>
<dbReference type="Proteomes" id="UP000011663">
    <property type="component" value="Unassembled WGS sequence"/>
</dbReference>
<dbReference type="STRING" id="1289135.A966_01711"/>
<organism evidence="1 2">
    <name type="scientific">Brachyspira hampsonii 30446</name>
    <dbReference type="NCBI Taxonomy" id="1289135"/>
    <lineage>
        <taxon>Bacteria</taxon>
        <taxon>Pseudomonadati</taxon>
        <taxon>Spirochaetota</taxon>
        <taxon>Spirochaetia</taxon>
        <taxon>Brachyspirales</taxon>
        <taxon>Brachyspiraceae</taxon>
        <taxon>Brachyspira</taxon>
    </lineage>
</organism>
<dbReference type="Pfam" id="PF13181">
    <property type="entry name" value="TPR_8"/>
    <property type="match status" value="2"/>
</dbReference>
<sequence>MMKKIFIIFFTVLTINSISFAQKKIIIFETEYSNNYNSYAVKDLIIKNLFVNSDFHIIPYMPYKKSDYKEIKSKIKELTLNNNADLSITYDLFKYKNGLVLNYVIFDREKPNEWKEKNLYSKEENLFESINKVLEEIYSYSKKNNNLITEDEYISLIGYYSQIINSNDKNKVYEMFFNFYKDNIYFNIDYLEYLTEKGNKDSINDMTKIADNIKKYLDKNNHYYLSALGDLYYSRYKVNVENEDIEKSIENYIKAINAKKDNYIYYKKLADAYILKNDYSNASKCYNAAIEIYDKDISLIKDAVYLLKRDMNQNGNLVIGYLKKIIDINKNDDEALEELANIYENLGDKYNSQIYYSKLLEAINYNLYIINNEKPNPVLYDKYIKKRNEITQKLEKLQI</sequence>
<dbReference type="OrthoDB" id="308715at2"/>
<reference evidence="1 2" key="1">
    <citation type="submission" date="2012-07" db="EMBL/GenBank/DDBJ databases">
        <title>Genome sequence of Brachyspira sp. 30446, isolated from a pig with mucohaemorrhagic colitis.</title>
        <authorList>
            <person name="Rubin J.E."/>
            <person name="Fernando C."/>
            <person name="Harding J.C.S."/>
            <person name="Hill J.E."/>
        </authorList>
    </citation>
    <scope>NUCLEOTIDE SEQUENCE [LARGE SCALE GENOMIC DNA]</scope>
    <source>
        <strain evidence="1 2">30446</strain>
    </source>
</reference>
<dbReference type="Gene3D" id="1.25.40.10">
    <property type="entry name" value="Tetratricopeptide repeat domain"/>
    <property type="match status" value="1"/>
</dbReference>
<dbReference type="GeneID" id="66486810"/>
<accession>A0A2U4FL98</accession>
<protein>
    <submittedName>
        <fullName evidence="1">Uncharacterized protein</fullName>
    </submittedName>
</protein>
<evidence type="ECO:0000313" key="1">
    <source>
        <dbReference type="EMBL" id="EKV58221.1"/>
    </source>
</evidence>
<proteinExistence type="predicted"/>
<name>A0A2U4FL98_9SPIR</name>
<dbReference type="SMART" id="SM00028">
    <property type="entry name" value="TPR"/>
    <property type="match status" value="3"/>
</dbReference>
<dbReference type="InterPro" id="IPR011990">
    <property type="entry name" value="TPR-like_helical_dom_sf"/>
</dbReference>